<dbReference type="AlphaFoldDB" id="A0A366LES1"/>
<organism evidence="2 3">
    <name type="scientific">Pedobacter miscanthi</name>
    <dbReference type="NCBI Taxonomy" id="2259170"/>
    <lineage>
        <taxon>Bacteria</taxon>
        <taxon>Pseudomonadati</taxon>
        <taxon>Bacteroidota</taxon>
        <taxon>Sphingobacteriia</taxon>
        <taxon>Sphingobacteriales</taxon>
        <taxon>Sphingobacteriaceae</taxon>
        <taxon>Pedobacter</taxon>
    </lineage>
</organism>
<evidence type="ECO:0000313" key="2">
    <source>
        <dbReference type="EMBL" id="RBQ11774.1"/>
    </source>
</evidence>
<keyword evidence="1" id="KW-1133">Transmembrane helix</keyword>
<feature type="transmembrane region" description="Helical" evidence="1">
    <location>
        <begin position="21"/>
        <end position="47"/>
    </location>
</feature>
<keyword evidence="1" id="KW-0812">Transmembrane</keyword>
<dbReference type="EMBL" id="QNQU01000001">
    <property type="protein sequence ID" value="RBQ11774.1"/>
    <property type="molecule type" value="Genomic_DNA"/>
</dbReference>
<comment type="caution">
    <text evidence="2">The sequence shown here is derived from an EMBL/GenBank/DDBJ whole genome shotgun (WGS) entry which is preliminary data.</text>
</comment>
<accession>A0A366LES1</accession>
<evidence type="ECO:0000256" key="1">
    <source>
        <dbReference type="SAM" id="Phobius"/>
    </source>
</evidence>
<evidence type="ECO:0000313" key="3">
    <source>
        <dbReference type="Proteomes" id="UP000252081"/>
    </source>
</evidence>
<dbReference type="Proteomes" id="UP000252081">
    <property type="component" value="Unassembled WGS sequence"/>
</dbReference>
<keyword evidence="1" id="KW-0472">Membrane</keyword>
<protein>
    <submittedName>
        <fullName evidence="2">Uncharacterized protein</fullName>
    </submittedName>
</protein>
<name>A0A366LES1_9SPHI</name>
<feature type="transmembrane region" description="Helical" evidence="1">
    <location>
        <begin position="53"/>
        <end position="72"/>
    </location>
</feature>
<sequence>MKKIVDGTIIIFKDPITARRLYFSGIAYLCLFAGSVIWLIGIFAEFYIADQDFIIGIVVLSLVSLLFGWKMVSKILEIMGILRKNPLITISRMGIAVFGDTIKLWSDIKQIRLIADFDRKYIELRCFVEENSKSYMLYAAPDTSEFENLAELKSVLDLFANKTTISEY</sequence>
<gene>
    <name evidence="2" type="ORF">DRW42_00410</name>
</gene>
<proteinExistence type="predicted"/>
<dbReference type="RefSeq" id="WP_113946854.1">
    <property type="nucleotide sequence ID" value="NZ_QNQU01000001.1"/>
</dbReference>
<keyword evidence="3" id="KW-1185">Reference proteome</keyword>
<reference evidence="2 3" key="1">
    <citation type="submission" date="2018-07" db="EMBL/GenBank/DDBJ databases">
        <title>A draft genome of a endophytic bacteria, a new species of Pedobacter.</title>
        <authorList>
            <person name="Zhang Z.D."/>
            <person name="Chen Z.J."/>
        </authorList>
    </citation>
    <scope>NUCLEOTIDE SEQUENCE [LARGE SCALE GENOMIC DNA]</scope>
    <source>
        <strain evidence="2 3">RS10</strain>
    </source>
</reference>